<reference evidence="1" key="2">
    <citation type="journal article" date="2015" name="Fish Shellfish Immunol.">
        <title>Early steps in the European eel (Anguilla anguilla)-Vibrio vulnificus interaction in the gills: Role of the RtxA13 toxin.</title>
        <authorList>
            <person name="Callol A."/>
            <person name="Pajuelo D."/>
            <person name="Ebbesson L."/>
            <person name="Teles M."/>
            <person name="MacKenzie S."/>
            <person name="Amaro C."/>
        </authorList>
    </citation>
    <scope>NUCLEOTIDE SEQUENCE</scope>
</reference>
<sequence>MTERDSVCRTMLTAFGMIFARHCVQLKLYTVLLYHMVHILTDMTDLQYFIDPLQSPFSLR</sequence>
<organism evidence="1">
    <name type="scientific">Anguilla anguilla</name>
    <name type="common">European freshwater eel</name>
    <name type="synonym">Muraena anguilla</name>
    <dbReference type="NCBI Taxonomy" id="7936"/>
    <lineage>
        <taxon>Eukaryota</taxon>
        <taxon>Metazoa</taxon>
        <taxon>Chordata</taxon>
        <taxon>Craniata</taxon>
        <taxon>Vertebrata</taxon>
        <taxon>Euteleostomi</taxon>
        <taxon>Actinopterygii</taxon>
        <taxon>Neopterygii</taxon>
        <taxon>Teleostei</taxon>
        <taxon>Anguilliformes</taxon>
        <taxon>Anguillidae</taxon>
        <taxon>Anguilla</taxon>
    </lineage>
</organism>
<accession>A0A0E9XJT9</accession>
<evidence type="ECO:0000313" key="1">
    <source>
        <dbReference type="EMBL" id="JAI02101.1"/>
    </source>
</evidence>
<reference evidence="1" key="1">
    <citation type="submission" date="2014-11" db="EMBL/GenBank/DDBJ databases">
        <authorList>
            <person name="Amaro Gonzalez C."/>
        </authorList>
    </citation>
    <scope>NUCLEOTIDE SEQUENCE</scope>
</reference>
<name>A0A0E9XJT9_ANGAN</name>
<dbReference type="AlphaFoldDB" id="A0A0E9XJT9"/>
<dbReference type="EMBL" id="GBXM01006477">
    <property type="protein sequence ID" value="JAI02101.1"/>
    <property type="molecule type" value="Transcribed_RNA"/>
</dbReference>
<protein>
    <submittedName>
        <fullName evidence="1">Uncharacterized protein</fullName>
    </submittedName>
</protein>
<proteinExistence type="predicted"/>